<evidence type="ECO:0000256" key="1">
    <source>
        <dbReference type="SAM" id="MobiDB-lite"/>
    </source>
</evidence>
<evidence type="ECO:0000313" key="3">
    <source>
        <dbReference type="Proteomes" id="UP001396334"/>
    </source>
</evidence>
<feature type="compositionally biased region" description="Pro residues" evidence="1">
    <location>
        <begin position="70"/>
        <end position="83"/>
    </location>
</feature>
<protein>
    <submittedName>
        <fullName evidence="2">Uncharacterized protein</fullName>
    </submittedName>
</protein>
<comment type="caution">
    <text evidence="2">The sequence shown here is derived from an EMBL/GenBank/DDBJ whole genome shotgun (WGS) entry which is preliminary data.</text>
</comment>
<organism evidence="2 3">
    <name type="scientific">Hibiscus sabdariffa</name>
    <name type="common">roselle</name>
    <dbReference type="NCBI Taxonomy" id="183260"/>
    <lineage>
        <taxon>Eukaryota</taxon>
        <taxon>Viridiplantae</taxon>
        <taxon>Streptophyta</taxon>
        <taxon>Embryophyta</taxon>
        <taxon>Tracheophyta</taxon>
        <taxon>Spermatophyta</taxon>
        <taxon>Magnoliopsida</taxon>
        <taxon>eudicotyledons</taxon>
        <taxon>Gunneridae</taxon>
        <taxon>Pentapetalae</taxon>
        <taxon>rosids</taxon>
        <taxon>malvids</taxon>
        <taxon>Malvales</taxon>
        <taxon>Malvaceae</taxon>
        <taxon>Malvoideae</taxon>
        <taxon>Hibiscus</taxon>
    </lineage>
</organism>
<evidence type="ECO:0000313" key="2">
    <source>
        <dbReference type="EMBL" id="KAK8972463.1"/>
    </source>
</evidence>
<dbReference type="EMBL" id="JBBPBN010000212">
    <property type="protein sequence ID" value="KAK8972463.1"/>
    <property type="molecule type" value="Genomic_DNA"/>
</dbReference>
<keyword evidence="3" id="KW-1185">Reference proteome</keyword>
<name>A0ABR2N8H8_9ROSI</name>
<dbReference type="Proteomes" id="UP001396334">
    <property type="component" value="Unassembled WGS sequence"/>
</dbReference>
<proteinExistence type="predicted"/>
<reference evidence="2 3" key="1">
    <citation type="journal article" date="2024" name="G3 (Bethesda)">
        <title>Genome assembly of Hibiscus sabdariffa L. provides insights into metabolisms of medicinal natural products.</title>
        <authorList>
            <person name="Kim T."/>
        </authorList>
    </citation>
    <scope>NUCLEOTIDE SEQUENCE [LARGE SCALE GENOMIC DNA]</scope>
    <source>
        <strain evidence="2">TK-2024</strain>
        <tissue evidence="2">Old leaves</tissue>
    </source>
</reference>
<feature type="region of interest" description="Disordered" evidence="1">
    <location>
        <begin position="33"/>
        <end position="89"/>
    </location>
</feature>
<sequence length="89" mass="9912">MHRLEISSILFEIWELHLFQLMIWVETKLGSSSLFSSSASSSKGRDMENNPDTSPVRVCGASEKPMLTPSLPPPLLTPPPPPLQKQQQL</sequence>
<feature type="compositionally biased region" description="Low complexity" evidence="1">
    <location>
        <begin position="33"/>
        <end position="42"/>
    </location>
</feature>
<gene>
    <name evidence="2" type="ORF">V6N11_070838</name>
</gene>
<accession>A0ABR2N8H8</accession>